<feature type="domain" description="TonB-dependent receptor plug" evidence="4">
    <location>
        <begin position="72"/>
        <end position="203"/>
    </location>
</feature>
<dbReference type="InterPro" id="IPR037066">
    <property type="entry name" value="Plug_dom_sf"/>
</dbReference>
<reference evidence="7 8" key="1">
    <citation type="journal article" date="2019" name="Nat. Med.">
        <title>A library of human gut bacterial isolates paired with longitudinal multiomics data enables mechanistic microbiome research.</title>
        <authorList>
            <person name="Poyet M."/>
            <person name="Groussin M."/>
            <person name="Gibbons S.M."/>
            <person name="Avila-Pacheco J."/>
            <person name="Jiang X."/>
            <person name="Kearney S.M."/>
            <person name="Perrotta A.R."/>
            <person name="Berdy B."/>
            <person name="Zhao S."/>
            <person name="Lieberman T.D."/>
            <person name="Swanson P.K."/>
            <person name="Smith M."/>
            <person name="Roesemann S."/>
            <person name="Alexander J.E."/>
            <person name="Rich S.A."/>
            <person name="Livny J."/>
            <person name="Vlamakis H."/>
            <person name="Clish C."/>
            <person name="Bullock K."/>
            <person name="Deik A."/>
            <person name="Scott J."/>
            <person name="Pierce K.A."/>
            <person name="Xavier R.J."/>
            <person name="Alm E.J."/>
        </authorList>
    </citation>
    <scope>NUCLEOTIDE SEQUENCE [LARGE SCALE GENOMIC DNA]</scope>
    <source>
        <strain evidence="6 8">BIOML-A2</strain>
        <strain evidence="5 7">BIOML-A6</strain>
    </source>
</reference>
<dbReference type="InterPro" id="IPR036942">
    <property type="entry name" value="Beta-barrel_TonB_sf"/>
</dbReference>
<dbReference type="GO" id="GO:0009279">
    <property type="term" value="C:cell outer membrane"/>
    <property type="evidence" value="ECO:0007669"/>
    <property type="project" value="UniProtKB-SubCell"/>
</dbReference>
<organism evidence="5 7">
    <name type="scientific">Bacteroides finegoldii</name>
    <dbReference type="NCBI Taxonomy" id="338188"/>
    <lineage>
        <taxon>Bacteria</taxon>
        <taxon>Pseudomonadati</taxon>
        <taxon>Bacteroidota</taxon>
        <taxon>Bacteroidia</taxon>
        <taxon>Bacteroidales</taxon>
        <taxon>Bacteroidaceae</taxon>
        <taxon>Bacteroides</taxon>
    </lineage>
</organism>
<accession>A0A7J4YT07</accession>
<sequence>MVVTLPDFSLQKPFCRLLVAVGFLGFGGTIASKSNTPPENSDSLGVYKKESFQEKKILFNVGPRLVVNRGMDSDKTNDTVDIKNLQRSQFLSIQQLLKGNASGVYTQENNGESGSIQSMLIRGISSPIFSNKDVSGVQPAVYVNGIPLSLDHPYMYDIKQYDVNPIGSATNILAGLDMQAIESIEVIKDPLALAKLGPLAANGAIWIVTKDGYYGGSNVSINASGGIVFAPSKVKMTNGGYERAFRQKFYDTYKIPAEQQYYPSYLADPRESSYFGEPDWADSYYKSSPLYNVSASIGGENSLANYIFTLGLTEESGVIKNVGNTKYNIGFALNITPISGFTVSTYINANRIDRKRNKNFLDRLTEMEYLPDLSTPIAPSGGAYERFLGYDNLTKEENLNNLLNGYLSMRYIKNRFHVNVGVLLDYNTNVRHVFWPSTLMESVSFVSDYSGYNRRLIGNASAGYLFDLTPAHALDLRWDGSIQSDYYHYNYSKGYDGEDDTKTTSNSGGFTRVYRFADRLETRLVSTSFALDYNFKKLLYASALIRYDGASNVQLDKRWLFSPAFSLGWDLRKQFFNNSTLFSKLSLKASWARLGHLVQSDRFTLGPNYVSSELGWSGQSMISSSNGFATVTRPYSIGWVDYGMGWPYSDKLGIDLNASFLNNRVNIGLSFYENREKDIILQMPVYQEFGYKYRFVNGMEISNRGAEMNVSVSPLAINDPNRLSWDISLNMSFNQNELKKLPSGLNEVVTNSRKFEVGKSVDAFWIYQNNGIYADNSEVPVKDGKPLSINGVPFQKGDPKWTDVNGDNIIDDNDRVLKGHALPRFTGGLTNQFKYKQFDFSFHCFFALGHSALNVRDQQRYDFMTLDRTKSIRSVKEIFFWQELPNQKDDYPIYNPLSKVHPYRAEQDLFLEKLSYLKLRNVTVGYTLPLKGEKNRIVKSLYFYLTANNLFTITGFSGNDPELVGFNGNYDGYSMPIPRSASLGLRFKF</sequence>
<evidence type="ECO:0000313" key="8">
    <source>
        <dbReference type="Proteomes" id="UP000440198"/>
    </source>
</evidence>
<gene>
    <name evidence="6" type="ORF">F2Z09_01835</name>
    <name evidence="5" type="ORF">F2Z22_02990</name>
</gene>
<dbReference type="SUPFAM" id="SSF56935">
    <property type="entry name" value="Porins"/>
    <property type="match status" value="1"/>
</dbReference>
<proteinExistence type="predicted"/>
<dbReference type="NCBIfam" id="TIGR04056">
    <property type="entry name" value="OMP_RagA_SusC"/>
    <property type="match status" value="1"/>
</dbReference>
<dbReference type="AlphaFoldDB" id="A0A7J4YT07"/>
<evidence type="ECO:0000259" key="4">
    <source>
        <dbReference type="Pfam" id="PF07715"/>
    </source>
</evidence>
<dbReference type="Proteomes" id="UP000421791">
    <property type="component" value="Unassembled WGS sequence"/>
</dbReference>
<dbReference type="EMBL" id="VWAK01000003">
    <property type="protein sequence ID" value="KAA5232338.1"/>
    <property type="molecule type" value="Genomic_DNA"/>
</dbReference>
<evidence type="ECO:0000256" key="1">
    <source>
        <dbReference type="ARBA" id="ARBA00004442"/>
    </source>
</evidence>
<dbReference type="Pfam" id="PF07715">
    <property type="entry name" value="Plug"/>
    <property type="match status" value="1"/>
</dbReference>
<evidence type="ECO:0000256" key="3">
    <source>
        <dbReference type="ARBA" id="ARBA00023237"/>
    </source>
</evidence>
<dbReference type="InterPro" id="IPR012910">
    <property type="entry name" value="Plug_dom"/>
</dbReference>
<comment type="caution">
    <text evidence="5">The sequence shown here is derived from an EMBL/GenBank/DDBJ whole genome shotgun (WGS) entry which is preliminary data.</text>
</comment>
<dbReference type="RefSeq" id="WP_149923389.1">
    <property type="nucleotide sequence ID" value="NZ_JADOZO010000109.1"/>
</dbReference>
<comment type="subcellular location">
    <subcellularLocation>
        <location evidence="1">Cell outer membrane</location>
    </subcellularLocation>
</comment>
<dbReference type="Proteomes" id="UP000440198">
    <property type="component" value="Unassembled WGS sequence"/>
</dbReference>
<evidence type="ECO:0000313" key="7">
    <source>
        <dbReference type="Proteomes" id="UP000421791"/>
    </source>
</evidence>
<evidence type="ECO:0000313" key="6">
    <source>
        <dbReference type="EMBL" id="KAA5260005.1"/>
    </source>
</evidence>
<evidence type="ECO:0000313" key="5">
    <source>
        <dbReference type="EMBL" id="KAA5232338.1"/>
    </source>
</evidence>
<keyword evidence="2" id="KW-0472">Membrane</keyword>
<evidence type="ECO:0000256" key="2">
    <source>
        <dbReference type="ARBA" id="ARBA00023136"/>
    </source>
</evidence>
<protein>
    <submittedName>
        <fullName evidence="5">SusC/RagA family TonB-linked outer membrane protein</fullName>
    </submittedName>
</protein>
<name>A0A7J4YT07_9BACE</name>
<keyword evidence="8" id="KW-1185">Reference proteome</keyword>
<dbReference type="InterPro" id="IPR023996">
    <property type="entry name" value="TonB-dep_OMP_SusC/RagA"/>
</dbReference>
<keyword evidence="3" id="KW-0998">Cell outer membrane</keyword>
<dbReference type="EMBL" id="VWAG01000002">
    <property type="protein sequence ID" value="KAA5260005.1"/>
    <property type="molecule type" value="Genomic_DNA"/>
</dbReference>
<dbReference type="Gene3D" id="2.170.130.10">
    <property type="entry name" value="TonB-dependent receptor, plug domain"/>
    <property type="match status" value="1"/>
</dbReference>
<dbReference type="Gene3D" id="2.40.170.20">
    <property type="entry name" value="TonB-dependent receptor, beta-barrel domain"/>
    <property type="match status" value="1"/>
</dbReference>